<dbReference type="InterPro" id="IPR050256">
    <property type="entry name" value="Glycosyltransferase_2"/>
</dbReference>
<dbReference type="SUPFAM" id="SSF53448">
    <property type="entry name" value="Nucleotide-diphospho-sugar transferases"/>
    <property type="match status" value="1"/>
</dbReference>
<proteinExistence type="predicted"/>
<dbReference type="Proteomes" id="UP000007721">
    <property type="component" value="Chromosome"/>
</dbReference>
<evidence type="ECO:0000256" key="1">
    <source>
        <dbReference type="SAM" id="Phobius"/>
    </source>
</evidence>
<dbReference type="CDD" id="cd04179">
    <property type="entry name" value="DPM_DPG-synthase_like"/>
    <property type="match status" value="1"/>
</dbReference>
<protein>
    <submittedName>
        <fullName evidence="3">Undecaprenyl-phosphate glycosyltransferase, DPM/DPG-synthase-like family</fullName>
    </submittedName>
</protein>
<name>B9M3U0_GEODF</name>
<sequence>MKSHLKDSEALSGNGRQSVAVVIPCYGVRNHILGVISAIGPEVQAIYVVDDACFEQTGRYVSEKCHDSRIRVLFNRENRGVGGATIAGYRQAISDGADIIVKLDGDGQMDPKHIPILISPIVNGVADYTKGNRFYYLEGVQQMPLVRLLGNAALSFIAKFSSGYWDIFDPTNGFTAVHSKVVEHLPLEKIDNRYFFESDMLFRLNIIRAVVMDVPLPARYADEKSNLKVFRSIPEFACKHMRNTLKRIFYNYYLRDFSAMSLGLLLGLLALSIGMVVGSTAWVTSVRTGVVATSGTVMLAALPTLVGIQLILSFLATDSANVPKIPLQKRL</sequence>
<dbReference type="KEGG" id="geo:Geob_1223"/>
<dbReference type="AlphaFoldDB" id="B9M3U0"/>
<keyword evidence="1" id="KW-1133">Transmembrane helix</keyword>
<dbReference type="eggNOG" id="COG1216">
    <property type="taxonomic scope" value="Bacteria"/>
</dbReference>
<dbReference type="STRING" id="316067.Geob_1223"/>
<dbReference type="InterPro" id="IPR029044">
    <property type="entry name" value="Nucleotide-diphossugar_trans"/>
</dbReference>
<dbReference type="Gene3D" id="3.90.550.10">
    <property type="entry name" value="Spore Coat Polysaccharide Biosynthesis Protein SpsA, Chain A"/>
    <property type="match status" value="1"/>
</dbReference>
<keyword evidence="1" id="KW-0472">Membrane</keyword>
<dbReference type="GO" id="GO:0016740">
    <property type="term" value="F:transferase activity"/>
    <property type="evidence" value="ECO:0007669"/>
    <property type="project" value="UniProtKB-KW"/>
</dbReference>
<feature type="domain" description="Glycosyltransferase 2-like" evidence="2">
    <location>
        <begin position="21"/>
        <end position="184"/>
    </location>
</feature>
<evidence type="ECO:0000259" key="2">
    <source>
        <dbReference type="Pfam" id="PF00535"/>
    </source>
</evidence>
<feature type="transmembrane region" description="Helical" evidence="1">
    <location>
        <begin position="257"/>
        <end position="277"/>
    </location>
</feature>
<accession>B9M3U0</accession>
<keyword evidence="4" id="KW-1185">Reference proteome</keyword>
<reference evidence="3 4" key="1">
    <citation type="submission" date="2009-01" db="EMBL/GenBank/DDBJ databases">
        <title>Complete sequence of Geobacter sp. FRC-32.</title>
        <authorList>
            <consortium name="US DOE Joint Genome Institute"/>
            <person name="Lucas S."/>
            <person name="Copeland A."/>
            <person name="Lapidus A."/>
            <person name="Glavina del Rio T."/>
            <person name="Dalin E."/>
            <person name="Tice H."/>
            <person name="Bruce D."/>
            <person name="Goodwin L."/>
            <person name="Pitluck S."/>
            <person name="Saunders E."/>
            <person name="Brettin T."/>
            <person name="Detter J.C."/>
            <person name="Han C."/>
            <person name="Larimer F."/>
            <person name="Land M."/>
            <person name="Hauser L."/>
            <person name="Kyrpides N."/>
            <person name="Ovchinnikova G."/>
            <person name="Kostka J."/>
            <person name="Richardson P."/>
        </authorList>
    </citation>
    <scope>NUCLEOTIDE SEQUENCE [LARGE SCALE GENOMIC DNA]</scope>
    <source>
        <strain evidence="4">DSM 22248 / JCM 15807 / FRC-32</strain>
    </source>
</reference>
<keyword evidence="1" id="KW-0812">Transmembrane</keyword>
<dbReference type="RefSeq" id="WP_012646312.1">
    <property type="nucleotide sequence ID" value="NC_011979.1"/>
</dbReference>
<keyword evidence="3" id="KW-0808">Transferase</keyword>
<dbReference type="PANTHER" id="PTHR48090:SF6">
    <property type="entry name" value="SLR5056 PROTEIN"/>
    <property type="match status" value="1"/>
</dbReference>
<feature type="transmembrane region" description="Helical" evidence="1">
    <location>
        <begin position="297"/>
        <end position="316"/>
    </location>
</feature>
<dbReference type="HOGENOM" id="CLU_033536_1_1_7"/>
<dbReference type="CAZy" id="GT2">
    <property type="family name" value="Glycosyltransferase Family 2"/>
</dbReference>
<dbReference type="InterPro" id="IPR001173">
    <property type="entry name" value="Glyco_trans_2-like"/>
</dbReference>
<dbReference type="Pfam" id="PF00535">
    <property type="entry name" value="Glycos_transf_2"/>
    <property type="match status" value="1"/>
</dbReference>
<gene>
    <name evidence="3" type="ordered locus">Geob_1223</name>
</gene>
<organism evidence="3 4">
    <name type="scientific">Geotalea daltonii (strain DSM 22248 / JCM 15807 / FRC-32)</name>
    <name type="common">Geobacter daltonii</name>
    <dbReference type="NCBI Taxonomy" id="316067"/>
    <lineage>
        <taxon>Bacteria</taxon>
        <taxon>Pseudomonadati</taxon>
        <taxon>Thermodesulfobacteriota</taxon>
        <taxon>Desulfuromonadia</taxon>
        <taxon>Geobacterales</taxon>
        <taxon>Geobacteraceae</taxon>
        <taxon>Geotalea</taxon>
    </lineage>
</organism>
<evidence type="ECO:0000313" key="4">
    <source>
        <dbReference type="Proteomes" id="UP000007721"/>
    </source>
</evidence>
<evidence type="ECO:0000313" key="3">
    <source>
        <dbReference type="EMBL" id="ACM19583.1"/>
    </source>
</evidence>
<dbReference type="EMBL" id="CP001390">
    <property type="protein sequence ID" value="ACM19583.1"/>
    <property type="molecule type" value="Genomic_DNA"/>
</dbReference>
<dbReference type="PANTHER" id="PTHR48090">
    <property type="entry name" value="UNDECAPRENYL-PHOSPHATE 4-DEOXY-4-FORMAMIDO-L-ARABINOSE TRANSFERASE-RELATED"/>
    <property type="match status" value="1"/>
</dbReference>
<dbReference type="OrthoDB" id="9810303at2"/>